<evidence type="ECO:0000256" key="1">
    <source>
        <dbReference type="ARBA" id="ARBA00022723"/>
    </source>
</evidence>
<evidence type="ECO:0000256" key="5">
    <source>
        <dbReference type="SAM" id="MobiDB-lite"/>
    </source>
</evidence>
<evidence type="ECO:0000259" key="6">
    <source>
        <dbReference type="PROSITE" id="PS52027"/>
    </source>
</evidence>
<keyword evidence="2 4" id="KW-0863">Zinc-finger</keyword>
<feature type="domain" description="C2HC/C3H-type" evidence="6">
    <location>
        <begin position="124"/>
        <end position="151"/>
    </location>
</feature>
<feature type="region of interest" description="Disordered" evidence="5">
    <location>
        <begin position="80"/>
        <end position="110"/>
    </location>
</feature>
<dbReference type="EMBL" id="OE845704">
    <property type="protein sequence ID" value="CAD7608128.1"/>
    <property type="molecule type" value="Genomic_DNA"/>
</dbReference>
<evidence type="ECO:0000256" key="4">
    <source>
        <dbReference type="PROSITE-ProRule" id="PRU01371"/>
    </source>
</evidence>
<dbReference type="AlphaFoldDB" id="A0A7R9K719"/>
<gene>
    <name evidence="7" type="ORF">TGEB3V08_LOCUS10307</name>
</gene>
<keyword evidence="3" id="KW-0862">Zinc</keyword>
<accession>A0A7R9K719</accession>
<protein>
    <recommendedName>
        <fullName evidence="6">C2HC/C3H-type domain-containing protein</fullName>
    </recommendedName>
</protein>
<dbReference type="GO" id="GO:0008270">
    <property type="term" value="F:zinc ion binding"/>
    <property type="evidence" value="ECO:0007669"/>
    <property type="project" value="UniProtKB-KW"/>
</dbReference>
<keyword evidence="1" id="KW-0479">Metal-binding</keyword>
<dbReference type="Pfam" id="PF13913">
    <property type="entry name" value="zf-C2HC_2"/>
    <property type="match status" value="1"/>
</dbReference>
<name>A0A7R9K719_TIMGE</name>
<reference evidence="7" key="1">
    <citation type="submission" date="2020-11" db="EMBL/GenBank/DDBJ databases">
        <authorList>
            <person name="Tran Van P."/>
        </authorList>
    </citation>
    <scope>NUCLEOTIDE SEQUENCE</scope>
</reference>
<feature type="region of interest" description="Disordered" evidence="5">
    <location>
        <begin position="11"/>
        <end position="42"/>
    </location>
</feature>
<evidence type="ECO:0000256" key="2">
    <source>
        <dbReference type="ARBA" id="ARBA00022771"/>
    </source>
</evidence>
<proteinExistence type="predicted"/>
<evidence type="ECO:0000313" key="7">
    <source>
        <dbReference type="EMBL" id="CAD7608128.1"/>
    </source>
</evidence>
<dbReference type="PROSITE" id="PS52027">
    <property type="entry name" value="ZF_C2HC_C3H"/>
    <property type="match status" value="1"/>
</dbReference>
<dbReference type="Gene3D" id="3.30.160.60">
    <property type="entry name" value="Classic Zinc Finger"/>
    <property type="match status" value="1"/>
</dbReference>
<organism evidence="7">
    <name type="scientific">Timema genevievae</name>
    <name type="common">Walking stick</name>
    <dbReference type="NCBI Taxonomy" id="629358"/>
    <lineage>
        <taxon>Eukaryota</taxon>
        <taxon>Metazoa</taxon>
        <taxon>Ecdysozoa</taxon>
        <taxon>Arthropoda</taxon>
        <taxon>Hexapoda</taxon>
        <taxon>Insecta</taxon>
        <taxon>Pterygota</taxon>
        <taxon>Neoptera</taxon>
        <taxon>Polyneoptera</taxon>
        <taxon>Phasmatodea</taxon>
        <taxon>Timematodea</taxon>
        <taxon>Timematoidea</taxon>
        <taxon>Timematidae</taxon>
        <taxon>Timema</taxon>
    </lineage>
</organism>
<dbReference type="InterPro" id="IPR049899">
    <property type="entry name" value="Znf_C2HC_C3H"/>
</dbReference>
<feature type="compositionally biased region" description="Basic and acidic residues" evidence="5">
    <location>
        <begin position="93"/>
        <end position="108"/>
    </location>
</feature>
<sequence length="151" mass="16684">MMLGWSHQALQGCRPVTGGSDQRNVTPYKEKRQLGDQAGEGTGQIMMVEGRGDRCQPPRWWIGRCSPPLDVLWALKTRSQVATGRSSGGGYRANDDGGRQREPPDGKVDYQGTMDAIWQSHLEQLVPCGACGRTFMPDRLPIHERSCKGSK</sequence>
<evidence type="ECO:0000256" key="3">
    <source>
        <dbReference type="ARBA" id="ARBA00022833"/>
    </source>
</evidence>